<dbReference type="InterPro" id="IPR011009">
    <property type="entry name" value="Kinase-like_dom_sf"/>
</dbReference>
<organism evidence="9">
    <name type="scientific">Arabidopsis lyrata subsp. lyrata</name>
    <name type="common">Lyre-leaved rock-cress</name>
    <dbReference type="NCBI Taxonomy" id="81972"/>
    <lineage>
        <taxon>Eukaryota</taxon>
        <taxon>Viridiplantae</taxon>
        <taxon>Streptophyta</taxon>
        <taxon>Embryophyta</taxon>
        <taxon>Tracheophyta</taxon>
        <taxon>Spermatophyta</taxon>
        <taxon>Magnoliopsida</taxon>
        <taxon>eudicotyledons</taxon>
        <taxon>Gunneridae</taxon>
        <taxon>Pentapetalae</taxon>
        <taxon>rosids</taxon>
        <taxon>malvids</taxon>
        <taxon>Brassicales</taxon>
        <taxon>Brassicaceae</taxon>
        <taxon>Camelineae</taxon>
        <taxon>Arabidopsis</taxon>
    </lineage>
</organism>
<dbReference type="InterPro" id="IPR032675">
    <property type="entry name" value="LRR_dom_sf"/>
</dbReference>
<dbReference type="InterPro" id="IPR024788">
    <property type="entry name" value="Malectin-like_Carb-bd_dom"/>
</dbReference>
<comment type="subcellular location">
    <subcellularLocation>
        <location evidence="1">Membrane</location>
        <topology evidence="1">Single-pass membrane protein</topology>
    </subcellularLocation>
</comment>
<dbReference type="Pfam" id="PF12819">
    <property type="entry name" value="Malectin_like"/>
    <property type="match status" value="1"/>
</dbReference>
<protein>
    <submittedName>
        <fullName evidence="8">Predicted protein</fullName>
    </submittedName>
</protein>
<keyword evidence="3" id="KW-0732">Signal</keyword>
<name>D7MWT2_ARALL</name>
<sequence length="289" mass="31779">MHFAEIQTLGANETREFDIILKGNFNYSGFSPTKLETCSLQLVRTPNSTLPPLINTLEAYTILEFSILETGLSDVAAIKKIKAAYGLSKISYLTGNVPAFLANMKSLSFINLSGNNLSGSVPQTLLDRKKEGLVLILEGNPELCKFSSCNQKEKKKFLLPVAASVASVLVVLVVVVLFFIFRKKKVPSDLHAPPSVPIADVGHSKPSQTSFLSKKIKFTYIEVQEMTNNFQRILGEGGFGVVYHGCVNDTQQVELLMRVHHINLESVADFVLSWESRLKIAVDAALGTM</sequence>
<proteinExistence type="predicted"/>
<keyword evidence="5 6" id="KW-0472">Membrane</keyword>
<dbReference type="SUPFAM" id="SSF52058">
    <property type="entry name" value="L domain-like"/>
    <property type="match status" value="1"/>
</dbReference>
<feature type="transmembrane region" description="Helical" evidence="6">
    <location>
        <begin position="157"/>
        <end position="181"/>
    </location>
</feature>
<evidence type="ECO:0000256" key="4">
    <source>
        <dbReference type="ARBA" id="ARBA00022989"/>
    </source>
</evidence>
<dbReference type="GO" id="GO:0016020">
    <property type="term" value="C:membrane"/>
    <property type="evidence" value="ECO:0007669"/>
    <property type="project" value="UniProtKB-SubCell"/>
</dbReference>
<evidence type="ECO:0000259" key="7">
    <source>
        <dbReference type="Pfam" id="PF12819"/>
    </source>
</evidence>
<dbReference type="PANTHER" id="PTHR45631:SF124">
    <property type="entry name" value="LEUCINE-RICH REPEAT PROTEIN KINASE FAMILY PROTEIN"/>
    <property type="match status" value="1"/>
</dbReference>
<evidence type="ECO:0000313" key="8">
    <source>
        <dbReference type="EMBL" id="EFH39001.1"/>
    </source>
</evidence>
<dbReference type="EMBL" id="GL348849">
    <property type="protein sequence ID" value="EFH39001.1"/>
    <property type="molecule type" value="Genomic_DNA"/>
</dbReference>
<gene>
    <name evidence="8" type="ORF">ARALYDRAFT_655236</name>
</gene>
<dbReference type="PANTHER" id="PTHR45631">
    <property type="entry name" value="OS07G0107800 PROTEIN-RELATED"/>
    <property type="match status" value="1"/>
</dbReference>
<dbReference type="eggNOG" id="ENOG502QQCZ">
    <property type="taxonomic scope" value="Eukaryota"/>
</dbReference>
<evidence type="ECO:0000256" key="3">
    <source>
        <dbReference type="ARBA" id="ARBA00022729"/>
    </source>
</evidence>
<feature type="domain" description="Malectin-like" evidence="7">
    <location>
        <begin position="1"/>
        <end position="62"/>
    </location>
</feature>
<dbReference type="HOGENOM" id="CLU_964258_0_0_1"/>
<dbReference type="STRING" id="81972.D7MWT2"/>
<evidence type="ECO:0000256" key="2">
    <source>
        <dbReference type="ARBA" id="ARBA00022692"/>
    </source>
</evidence>
<evidence type="ECO:0000313" key="9">
    <source>
        <dbReference type="Proteomes" id="UP000008694"/>
    </source>
</evidence>
<dbReference type="AlphaFoldDB" id="D7MWT2"/>
<keyword evidence="4 6" id="KW-1133">Transmembrane helix</keyword>
<keyword evidence="9" id="KW-1185">Reference proteome</keyword>
<reference evidence="9" key="1">
    <citation type="journal article" date="2011" name="Nat. Genet.">
        <title>The Arabidopsis lyrata genome sequence and the basis of rapid genome size change.</title>
        <authorList>
            <person name="Hu T.T."/>
            <person name="Pattyn P."/>
            <person name="Bakker E.G."/>
            <person name="Cao J."/>
            <person name="Cheng J.-F."/>
            <person name="Clark R.M."/>
            <person name="Fahlgren N."/>
            <person name="Fawcett J.A."/>
            <person name="Grimwood J."/>
            <person name="Gundlach H."/>
            <person name="Haberer G."/>
            <person name="Hollister J.D."/>
            <person name="Ossowski S."/>
            <person name="Ottilar R.P."/>
            <person name="Salamov A.A."/>
            <person name="Schneeberger K."/>
            <person name="Spannagl M."/>
            <person name="Wang X."/>
            <person name="Yang L."/>
            <person name="Nasrallah M.E."/>
            <person name="Bergelson J."/>
            <person name="Carrington J.C."/>
            <person name="Gaut B.S."/>
            <person name="Schmutz J."/>
            <person name="Mayer K.F.X."/>
            <person name="Van de Peer Y."/>
            <person name="Grigoriev I.V."/>
            <person name="Nordborg M."/>
            <person name="Weigel D."/>
            <person name="Guo Y.-L."/>
        </authorList>
    </citation>
    <scope>NUCLEOTIDE SEQUENCE [LARGE SCALE GENOMIC DNA]</scope>
    <source>
        <strain evidence="9">cv. MN47</strain>
    </source>
</reference>
<dbReference type="SUPFAM" id="SSF56112">
    <property type="entry name" value="Protein kinase-like (PK-like)"/>
    <property type="match status" value="1"/>
</dbReference>
<dbReference type="Gene3D" id="3.80.10.10">
    <property type="entry name" value="Ribonuclease Inhibitor"/>
    <property type="match status" value="1"/>
</dbReference>
<evidence type="ECO:0000256" key="1">
    <source>
        <dbReference type="ARBA" id="ARBA00004167"/>
    </source>
</evidence>
<keyword evidence="2 6" id="KW-0812">Transmembrane</keyword>
<dbReference type="Proteomes" id="UP000008694">
    <property type="component" value="Unassembled WGS sequence"/>
</dbReference>
<evidence type="ECO:0000256" key="5">
    <source>
        <dbReference type="ARBA" id="ARBA00023136"/>
    </source>
</evidence>
<accession>D7MWT2</accession>
<evidence type="ECO:0000256" key="6">
    <source>
        <dbReference type="SAM" id="Phobius"/>
    </source>
</evidence>
<dbReference type="Gene3D" id="3.30.200.20">
    <property type="entry name" value="Phosphorylase Kinase, domain 1"/>
    <property type="match status" value="1"/>
</dbReference>
<dbReference type="Gramene" id="Al_scaffold_0190_3">
    <property type="protein sequence ID" value="Al_scaffold_0190_3"/>
    <property type="gene ID" value="Al_scaffold_0190_3"/>
</dbReference>